<accession>A0A4C1UC20</accession>
<feature type="region of interest" description="Disordered" evidence="1">
    <location>
        <begin position="1"/>
        <end position="24"/>
    </location>
</feature>
<name>A0A4C1UC20_EUMVA</name>
<evidence type="ECO:0000313" key="3">
    <source>
        <dbReference type="Proteomes" id="UP000299102"/>
    </source>
</evidence>
<dbReference type="Proteomes" id="UP000299102">
    <property type="component" value="Unassembled WGS sequence"/>
</dbReference>
<protein>
    <submittedName>
        <fullName evidence="2">Uncharacterized protein</fullName>
    </submittedName>
</protein>
<gene>
    <name evidence="2" type="ORF">EVAR_86285_1</name>
</gene>
<evidence type="ECO:0000313" key="2">
    <source>
        <dbReference type="EMBL" id="GBP23908.1"/>
    </source>
</evidence>
<proteinExistence type="predicted"/>
<organism evidence="2 3">
    <name type="scientific">Eumeta variegata</name>
    <name type="common">Bagworm moth</name>
    <name type="synonym">Eumeta japonica</name>
    <dbReference type="NCBI Taxonomy" id="151549"/>
    <lineage>
        <taxon>Eukaryota</taxon>
        <taxon>Metazoa</taxon>
        <taxon>Ecdysozoa</taxon>
        <taxon>Arthropoda</taxon>
        <taxon>Hexapoda</taxon>
        <taxon>Insecta</taxon>
        <taxon>Pterygota</taxon>
        <taxon>Neoptera</taxon>
        <taxon>Endopterygota</taxon>
        <taxon>Lepidoptera</taxon>
        <taxon>Glossata</taxon>
        <taxon>Ditrysia</taxon>
        <taxon>Tineoidea</taxon>
        <taxon>Psychidae</taxon>
        <taxon>Oiketicinae</taxon>
        <taxon>Eumeta</taxon>
    </lineage>
</organism>
<dbReference type="AlphaFoldDB" id="A0A4C1UC20"/>
<keyword evidence="3" id="KW-1185">Reference proteome</keyword>
<feature type="region of interest" description="Disordered" evidence="1">
    <location>
        <begin position="42"/>
        <end position="69"/>
    </location>
</feature>
<dbReference type="EMBL" id="BGZK01000154">
    <property type="protein sequence ID" value="GBP23908.1"/>
    <property type="molecule type" value="Genomic_DNA"/>
</dbReference>
<evidence type="ECO:0000256" key="1">
    <source>
        <dbReference type="SAM" id="MobiDB-lite"/>
    </source>
</evidence>
<sequence length="85" mass="9779">MTVQRRHDEQRIDPRHIGRLTRGSRSDRVDYAHVFFFADCTRSGREDAAPRPRQPLAPKTAGGGRRARKRTCLRIPEVVAREAEI</sequence>
<feature type="compositionally biased region" description="Basic and acidic residues" evidence="1">
    <location>
        <begin position="1"/>
        <end position="16"/>
    </location>
</feature>
<reference evidence="2 3" key="1">
    <citation type="journal article" date="2019" name="Commun. Biol.">
        <title>The bagworm genome reveals a unique fibroin gene that provides high tensile strength.</title>
        <authorList>
            <person name="Kono N."/>
            <person name="Nakamura H."/>
            <person name="Ohtoshi R."/>
            <person name="Tomita M."/>
            <person name="Numata K."/>
            <person name="Arakawa K."/>
        </authorList>
    </citation>
    <scope>NUCLEOTIDE SEQUENCE [LARGE SCALE GENOMIC DNA]</scope>
</reference>
<comment type="caution">
    <text evidence="2">The sequence shown here is derived from an EMBL/GenBank/DDBJ whole genome shotgun (WGS) entry which is preliminary data.</text>
</comment>